<evidence type="ECO:0000256" key="20">
    <source>
        <dbReference type="PIRSR" id="PIRSR634016-3"/>
    </source>
</evidence>
<dbReference type="InterPro" id="IPR042097">
    <property type="entry name" value="Aminopeptidase_N-like_N_sf"/>
</dbReference>
<comment type="caution">
    <text evidence="27">The sequence shown here is derived from an EMBL/GenBank/DDBJ whole genome shotgun (WGS) entry which is preliminary data.</text>
</comment>
<evidence type="ECO:0000259" key="24">
    <source>
        <dbReference type="Pfam" id="PF01433"/>
    </source>
</evidence>
<keyword evidence="7 22" id="KW-0645">Protease</keyword>
<dbReference type="Gene3D" id="1.10.390.10">
    <property type="entry name" value="Neutral Protease Domain 2"/>
    <property type="match status" value="1"/>
</dbReference>
<sequence length="938" mass="107680">MTGILIPLLVSLTFASLARGDAASPQANDSNYRLPLEAKPTHYNLILRVDMTNYRFFGIAQYTIKAISDSQTITLNSKNLTINSVRITNSIGQANLTNEFELNDEYETLTIKLLREKIVENQEYILTIEYNGVLNDQLRGFYKSISTKKNGRQLYAAATHFEPTGARLAFPCWDEPAIKATFEITIINSEASQYRAISNMNEIEVSVSPVSTSDNWTSTTDNLRFTKFQVTPPMSTYLVAFVVSDYEYKEDNSTEMQFRVWTKPESIDQTQYALKIGRQLLEEMERYTDIKFSHYIPKMDQVSLVNFSAGAMENWGLVTYRESALLAEQNDSVVRRMRVSTIIAHEFAHQWFGNLVSPEWWTYIWLNEGFADYFEYFLTHKIIPEWRLDELFVVNNIQGVAFTADVVENQRPMNHKVNTPQEISSLFDNIAYQKSGSVIRMMSHILGEENFQNGLRRYLNSNRAKAANSDILLEELGNGKTYNGVSFKKIMDNWVNKPGYPVVTVRKVNNTFELRQKQFTLHEPTIYETDNSETNGTKWWVPVTYVTSKNMSFNNTYPSQWLAPNEEKLVIPVSDEEEWILVNVKQTGYYRVNYESAIWESLVELLNSKNYINVHPTNRAQLIDDAFNMARINSLSYEIALKLMAYLNRETDHIVWQTSFRHLQFLHNLMRTSGHYNMFQVYVQNILTAVTNQVNYRPKHTDTDLEKLLRINAIDWACRANVTKCTEYVNSEFNKWLNNSTRKFYDDLKTNVICSGLRLANDNVWNQTLSIVLEIKDNEERLDLYALLACSQSEKILEHYLTLCLQENAVLSFSSAVSHVISRHPRGANIALRVLVANLARIKSGKNGSQVIVSVANSIASAVTTVGQLRQLNEILKKLEGVKIESVLNVLTKALANLNWIDLHANTVNDWIHNFNSASSFTFASLLLALSILVTRLY</sequence>
<feature type="active site" description="Proton acceptor" evidence="19">
    <location>
        <position position="346"/>
    </location>
</feature>
<evidence type="ECO:0000256" key="13">
    <source>
        <dbReference type="ARBA" id="ARBA00022968"/>
    </source>
</evidence>
<feature type="domain" description="Aminopeptidase N-like N-terminal" evidence="26">
    <location>
        <begin position="39"/>
        <end position="238"/>
    </location>
</feature>
<evidence type="ECO:0000256" key="4">
    <source>
        <dbReference type="ARBA" id="ARBA00022438"/>
    </source>
</evidence>
<dbReference type="GO" id="GO:0006508">
    <property type="term" value="P:proteolysis"/>
    <property type="evidence" value="ECO:0007669"/>
    <property type="project" value="UniProtKB-KW"/>
</dbReference>
<feature type="domain" description="Peptidase M1 membrane alanine aminopeptidase" evidence="24">
    <location>
        <begin position="272"/>
        <end position="494"/>
    </location>
</feature>
<evidence type="ECO:0000256" key="19">
    <source>
        <dbReference type="PIRSR" id="PIRSR634016-1"/>
    </source>
</evidence>
<dbReference type="AlphaFoldDB" id="A0AAW0ZFL8"/>
<gene>
    <name evidence="27" type="ORF">QLX08_009757</name>
</gene>
<reference evidence="27 28" key="1">
    <citation type="submission" date="2024-05" db="EMBL/GenBank/DDBJ databases">
        <title>The nuclear and mitochondrial genome assemblies of Tetragonisca angustula (Apidae: Meliponini), a tiny yet remarkable pollinator in the Neotropics.</title>
        <authorList>
            <person name="Ferrari R."/>
            <person name="Ricardo P.C."/>
            <person name="Dias F.C."/>
            <person name="Araujo N.S."/>
            <person name="Soares D.O."/>
            <person name="Zhou Q.-S."/>
            <person name="Zhu C.-D."/>
            <person name="Coutinho L."/>
            <person name="Airas M.C."/>
            <person name="Batista T.M."/>
        </authorList>
    </citation>
    <scope>NUCLEOTIDE SEQUENCE [LARGE SCALE GENOMIC DNA]</scope>
    <source>
        <strain evidence="27">ASF017062</strain>
        <tissue evidence="27">Abdomen</tissue>
    </source>
</reference>
<dbReference type="SUPFAM" id="SSF55486">
    <property type="entry name" value="Metalloproteases ('zincins'), catalytic domain"/>
    <property type="match status" value="1"/>
</dbReference>
<dbReference type="Proteomes" id="UP001432146">
    <property type="component" value="Unassembled WGS sequence"/>
</dbReference>
<keyword evidence="13" id="KW-0735">Signal-anchor</keyword>
<keyword evidence="28" id="KW-1185">Reference proteome</keyword>
<keyword evidence="8" id="KW-0812">Transmembrane</keyword>
<evidence type="ECO:0000256" key="16">
    <source>
        <dbReference type="ARBA" id="ARBA00023136"/>
    </source>
</evidence>
<dbReference type="GO" id="GO:0008270">
    <property type="term" value="F:zinc ion binding"/>
    <property type="evidence" value="ECO:0007669"/>
    <property type="project" value="UniProtKB-UniRule"/>
</dbReference>
<dbReference type="InterPro" id="IPR014782">
    <property type="entry name" value="Peptidase_M1_dom"/>
</dbReference>
<feature type="chain" id="PRO_5043497494" description="Aminopeptidase" evidence="23">
    <location>
        <begin position="21"/>
        <end position="938"/>
    </location>
</feature>
<dbReference type="Gene3D" id="2.60.40.1730">
    <property type="entry name" value="tricorn interacting facor f3 domain"/>
    <property type="match status" value="1"/>
</dbReference>
<dbReference type="GO" id="GO:0042277">
    <property type="term" value="F:peptide binding"/>
    <property type="evidence" value="ECO:0007669"/>
    <property type="project" value="TreeGrafter"/>
</dbReference>
<dbReference type="Gene3D" id="1.25.50.20">
    <property type="match status" value="1"/>
</dbReference>
<keyword evidence="14" id="KW-1133">Transmembrane helix</keyword>
<organism evidence="27 28">
    <name type="scientific">Tetragonisca angustula</name>
    <dbReference type="NCBI Taxonomy" id="166442"/>
    <lineage>
        <taxon>Eukaryota</taxon>
        <taxon>Metazoa</taxon>
        <taxon>Ecdysozoa</taxon>
        <taxon>Arthropoda</taxon>
        <taxon>Hexapoda</taxon>
        <taxon>Insecta</taxon>
        <taxon>Pterygota</taxon>
        <taxon>Neoptera</taxon>
        <taxon>Endopterygota</taxon>
        <taxon>Hymenoptera</taxon>
        <taxon>Apocrita</taxon>
        <taxon>Aculeata</taxon>
        <taxon>Apoidea</taxon>
        <taxon>Anthophila</taxon>
        <taxon>Apidae</taxon>
        <taxon>Tetragonisca</taxon>
    </lineage>
</organism>
<dbReference type="EC" id="3.4.11.-" evidence="22"/>
<dbReference type="InterPro" id="IPR024571">
    <property type="entry name" value="ERAP1-like_C_dom"/>
</dbReference>
<keyword evidence="12 20" id="KW-0862">Zinc</keyword>
<dbReference type="CDD" id="cd09601">
    <property type="entry name" value="M1_APN-Q_like"/>
    <property type="match status" value="1"/>
</dbReference>
<dbReference type="InterPro" id="IPR027268">
    <property type="entry name" value="Peptidase_M4/M1_CTD_sf"/>
</dbReference>
<dbReference type="Gene3D" id="2.60.40.1910">
    <property type="match status" value="1"/>
</dbReference>
<proteinExistence type="inferred from homology"/>
<keyword evidence="18" id="KW-0449">Lipoprotein</keyword>
<feature type="domain" description="ERAP1-like C-terminal" evidence="25">
    <location>
        <begin position="579"/>
        <end position="880"/>
    </location>
</feature>
<comment type="similarity">
    <text evidence="3 22">Belongs to the peptidase M1 family.</text>
</comment>
<dbReference type="InterPro" id="IPR034016">
    <property type="entry name" value="M1_APN-typ"/>
</dbReference>
<keyword evidence="10 23" id="KW-0732">Signal</keyword>
<keyword evidence="6" id="KW-0336">GPI-anchor</keyword>
<keyword evidence="17" id="KW-0325">Glycoprotein</keyword>
<accession>A0AAW0ZFL8</accession>
<evidence type="ECO:0000256" key="22">
    <source>
        <dbReference type="RuleBase" id="RU364040"/>
    </source>
</evidence>
<dbReference type="GO" id="GO:0098552">
    <property type="term" value="C:side of membrane"/>
    <property type="evidence" value="ECO:0007669"/>
    <property type="project" value="UniProtKB-KW"/>
</dbReference>
<keyword evidence="4 22" id="KW-0031">Aminopeptidase</keyword>
<keyword evidence="15 22" id="KW-0482">Metalloprotease</keyword>
<feature type="binding site" evidence="20">
    <location>
        <position position="345"/>
    </location>
    <ligand>
        <name>Zn(2+)</name>
        <dbReference type="ChEBI" id="CHEBI:29105"/>
        <note>catalytic</note>
    </ligand>
</feature>
<dbReference type="PANTHER" id="PTHR11533:SF290">
    <property type="entry name" value="AMINOPEPTIDASE"/>
    <property type="match status" value="1"/>
</dbReference>
<dbReference type="InterPro" id="IPR001930">
    <property type="entry name" value="Peptidase_M1"/>
</dbReference>
<evidence type="ECO:0000256" key="9">
    <source>
        <dbReference type="ARBA" id="ARBA00022723"/>
    </source>
</evidence>
<feature type="signal peptide" evidence="23">
    <location>
        <begin position="1"/>
        <end position="20"/>
    </location>
</feature>
<keyword evidence="11 22" id="KW-0378">Hydrolase</keyword>
<evidence type="ECO:0000256" key="6">
    <source>
        <dbReference type="ARBA" id="ARBA00022622"/>
    </source>
</evidence>
<dbReference type="PRINTS" id="PR00756">
    <property type="entry name" value="ALADIPTASE"/>
</dbReference>
<evidence type="ECO:0000256" key="5">
    <source>
        <dbReference type="ARBA" id="ARBA00022475"/>
    </source>
</evidence>
<evidence type="ECO:0000256" key="23">
    <source>
        <dbReference type="SAM" id="SignalP"/>
    </source>
</evidence>
<dbReference type="InterPro" id="IPR045357">
    <property type="entry name" value="Aminopeptidase_N-like_N"/>
</dbReference>
<evidence type="ECO:0000256" key="8">
    <source>
        <dbReference type="ARBA" id="ARBA00022692"/>
    </source>
</evidence>
<evidence type="ECO:0000256" key="11">
    <source>
        <dbReference type="ARBA" id="ARBA00022801"/>
    </source>
</evidence>
<feature type="site" description="Transition state stabilizer" evidence="21">
    <location>
        <position position="432"/>
    </location>
</feature>
<evidence type="ECO:0000256" key="1">
    <source>
        <dbReference type="ARBA" id="ARBA00004606"/>
    </source>
</evidence>
<dbReference type="EMBL" id="JAWNGG020000224">
    <property type="protein sequence ID" value="KAK9296119.1"/>
    <property type="molecule type" value="Genomic_DNA"/>
</dbReference>
<dbReference type="SUPFAM" id="SSF63737">
    <property type="entry name" value="Leukotriene A4 hydrolase N-terminal domain"/>
    <property type="match status" value="1"/>
</dbReference>
<evidence type="ECO:0000256" key="2">
    <source>
        <dbReference type="ARBA" id="ARBA00004609"/>
    </source>
</evidence>
<evidence type="ECO:0000256" key="3">
    <source>
        <dbReference type="ARBA" id="ARBA00010136"/>
    </source>
</evidence>
<evidence type="ECO:0000256" key="15">
    <source>
        <dbReference type="ARBA" id="ARBA00023049"/>
    </source>
</evidence>
<dbReference type="GO" id="GO:0005886">
    <property type="term" value="C:plasma membrane"/>
    <property type="evidence" value="ECO:0007669"/>
    <property type="project" value="UniProtKB-SubCell"/>
</dbReference>
<dbReference type="Pfam" id="PF17900">
    <property type="entry name" value="Peptidase_M1_N"/>
    <property type="match status" value="1"/>
</dbReference>
<evidence type="ECO:0000256" key="12">
    <source>
        <dbReference type="ARBA" id="ARBA00022833"/>
    </source>
</evidence>
<evidence type="ECO:0000259" key="25">
    <source>
        <dbReference type="Pfam" id="PF11838"/>
    </source>
</evidence>
<evidence type="ECO:0000313" key="28">
    <source>
        <dbReference type="Proteomes" id="UP001432146"/>
    </source>
</evidence>
<dbReference type="GO" id="GO:0043171">
    <property type="term" value="P:peptide catabolic process"/>
    <property type="evidence" value="ECO:0007669"/>
    <property type="project" value="TreeGrafter"/>
</dbReference>
<name>A0AAW0ZFL8_9HYME</name>
<evidence type="ECO:0000256" key="21">
    <source>
        <dbReference type="PIRSR" id="PIRSR634016-4"/>
    </source>
</evidence>
<keyword evidence="9 20" id="KW-0479">Metal-binding</keyword>
<dbReference type="InterPro" id="IPR050344">
    <property type="entry name" value="Peptidase_M1_aminopeptidases"/>
</dbReference>
<dbReference type="FunFam" id="2.60.40.1730:FF:000001">
    <property type="entry name" value="Leucyl-cystinyl aminopeptidase"/>
    <property type="match status" value="1"/>
</dbReference>
<dbReference type="GO" id="GO:0005737">
    <property type="term" value="C:cytoplasm"/>
    <property type="evidence" value="ECO:0007669"/>
    <property type="project" value="TreeGrafter"/>
</dbReference>
<protein>
    <recommendedName>
        <fullName evidence="22">Aminopeptidase</fullName>
        <ecNumber evidence="22">3.4.11.-</ecNumber>
    </recommendedName>
</protein>
<feature type="binding site" evidence="20">
    <location>
        <position position="368"/>
    </location>
    <ligand>
        <name>Zn(2+)</name>
        <dbReference type="ChEBI" id="CHEBI:29105"/>
        <note>catalytic</note>
    </ligand>
</feature>
<dbReference type="Pfam" id="PF11838">
    <property type="entry name" value="ERAP1_C"/>
    <property type="match status" value="1"/>
</dbReference>
<evidence type="ECO:0000256" key="17">
    <source>
        <dbReference type="ARBA" id="ARBA00023180"/>
    </source>
</evidence>
<evidence type="ECO:0000256" key="10">
    <source>
        <dbReference type="ARBA" id="ARBA00022729"/>
    </source>
</evidence>
<comment type="cofactor">
    <cofactor evidence="20 22">
        <name>Zn(2+)</name>
        <dbReference type="ChEBI" id="CHEBI:29105"/>
    </cofactor>
    <text evidence="20 22">Binds 1 zinc ion per subunit.</text>
</comment>
<evidence type="ECO:0000256" key="14">
    <source>
        <dbReference type="ARBA" id="ARBA00022989"/>
    </source>
</evidence>
<comment type="subcellular location">
    <subcellularLocation>
        <location evidence="2">Cell membrane</location>
        <topology evidence="2">Lipid-anchor</topology>
        <topology evidence="2">GPI-anchor</topology>
    </subcellularLocation>
    <subcellularLocation>
        <location evidence="1">Membrane</location>
        <topology evidence="1">Single-pass type II membrane protein</topology>
    </subcellularLocation>
</comment>
<dbReference type="GO" id="GO:0005615">
    <property type="term" value="C:extracellular space"/>
    <property type="evidence" value="ECO:0007669"/>
    <property type="project" value="TreeGrafter"/>
</dbReference>
<evidence type="ECO:0000313" key="27">
    <source>
        <dbReference type="EMBL" id="KAK9296119.1"/>
    </source>
</evidence>
<dbReference type="PANTHER" id="PTHR11533">
    <property type="entry name" value="PROTEASE M1 ZINC METALLOPROTEASE"/>
    <property type="match status" value="1"/>
</dbReference>
<feature type="binding site" evidence="20">
    <location>
        <position position="349"/>
    </location>
    <ligand>
        <name>Zn(2+)</name>
        <dbReference type="ChEBI" id="CHEBI:29105"/>
        <note>catalytic</note>
    </ligand>
</feature>
<dbReference type="Pfam" id="PF01433">
    <property type="entry name" value="Peptidase_M1"/>
    <property type="match status" value="1"/>
</dbReference>
<keyword evidence="5" id="KW-1003">Cell membrane</keyword>
<evidence type="ECO:0000256" key="7">
    <source>
        <dbReference type="ARBA" id="ARBA00022670"/>
    </source>
</evidence>
<evidence type="ECO:0000259" key="26">
    <source>
        <dbReference type="Pfam" id="PF17900"/>
    </source>
</evidence>
<evidence type="ECO:0000256" key="18">
    <source>
        <dbReference type="ARBA" id="ARBA00023288"/>
    </source>
</evidence>
<dbReference type="FunFam" id="2.60.40.1910:FF:000008">
    <property type="entry name" value="Aminopeptidase"/>
    <property type="match status" value="1"/>
</dbReference>
<keyword evidence="16" id="KW-0472">Membrane</keyword>
<dbReference type="GO" id="GO:0070006">
    <property type="term" value="F:metalloaminopeptidase activity"/>
    <property type="evidence" value="ECO:0007669"/>
    <property type="project" value="TreeGrafter"/>
</dbReference>
<dbReference type="FunFam" id="1.10.390.10:FF:000013">
    <property type="entry name" value="Aminopeptidase N"/>
    <property type="match status" value="1"/>
</dbReference>